<dbReference type="InterPro" id="IPR025662">
    <property type="entry name" value="Sigma_54_int_dom_ATP-bd_1"/>
</dbReference>
<dbReference type="OrthoDB" id="10294220at2759"/>
<name>A0A815KNC9_9BILA</name>
<reference evidence="1" key="1">
    <citation type="submission" date="2021-02" db="EMBL/GenBank/DDBJ databases">
        <authorList>
            <person name="Nowell W R."/>
        </authorList>
    </citation>
    <scope>NUCLEOTIDE SEQUENCE</scope>
</reference>
<dbReference type="Gene3D" id="3.40.50.300">
    <property type="entry name" value="P-loop containing nucleotide triphosphate hydrolases"/>
    <property type="match status" value="1"/>
</dbReference>
<dbReference type="EMBL" id="CAJNOW010003804">
    <property type="protein sequence ID" value="CAF1395417.1"/>
    <property type="molecule type" value="Genomic_DNA"/>
</dbReference>
<comment type="caution">
    <text evidence="1">The sequence shown here is derived from an EMBL/GenBank/DDBJ whole genome shotgun (WGS) entry which is preliminary data.</text>
</comment>
<organism evidence="1 2">
    <name type="scientific">Rotaria magnacalcarata</name>
    <dbReference type="NCBI Taxonomy" id="392030"/>
    <lineage>
        <taxon>Eukaryota</taxon>
        <taxon>Metazoa</taxon>
        <taxon>Spiralia</taxon>
        <taxon>Gnathifera</taxon>
        <taxon>Rotifera</taxon>
        <taxon>Eurotatoria</taxon>
        <taxon>Bdelloidea</taxon>
        <taxon>Philodinida</taxon>
        <taxon>Philodinidae</taxon>
        <taxon>Rotaria</taxon>
    </lineage>
</organism>
<dbReference type="SUPFAM" id="SSF52540">
    <property type="entry name" value="P-loop containing nucleoside triphosphate hydrolases"/>
    <property type="match status" value="2"/>
</dbReference>
<evidence type="ECO:0000313" key="1">
    <source>
        <dbReference type="EMBL" id="CAF1395417.1"/>
    </source>
</evidence>
<dbReference type="InterPro" id="IPR027417">
    <property type="entry name" value="P-loop_NTPase"/>
</dbReference>
<gene>
    <name evidence="1" type="ORF">KQP761_LOCUS9431</name>
</gene>
<dbReference type="AlphaFoldDB" id="A0A815KNC9"/>
<evidence type="ECO:0000313" key="2">
    <source>
        <dbReference type="Proteomes" id="UP000663834"/>
    </source>
</evidence>
<proteinExistence type="predicted"/>
<dbReference type="PANTHER" id="PTHR32046:SF11">
    <property type="entry name" value="IMMUNE-ASSOCIATED NUCLEOTIDE-BINDING PROTEIN 10-LIKE"/>
    <property type="match status" value="1"/>
</dbReference>
<sequence length="974" mass="114611">MYSPTETMLRTASDNAACLGSLYDVHRDQILETLDMSIMKTSIIQNQKVLCTIQKYRTNNSPNLAEIMGIEHELRLSLLLNFIPKIGISRIIDYFHTINPYTRCFRYHYSDRIEHLLENLDQITNLSQTTLSTNSATHIISGVTIGIETVIILQLPSDDKLTHDIDILLEKIRNFLQNNIETITLMLEEESLFDQVLSTTVYSNIPKLEKMHKFINVCRALYPLRINPKEHQLLKFHLSPVKWFFPTCNPESARNLPLEPAFRDMIEHDLLHSWTIIKRTNSKIDNRTKALLERYLPWQMMDAHRIYSQTKVYHDDVVERLRLLIVSIRSCQNVNADIGQIFRDESYILWRKLIDDLNMYIHHLQAKTQIIYELQQLEFNYCNALDSGIQKGDDLIKIQQKLTRYEPTRHFLCSNDDLKSMDLLSWNYLRDQLIGEHENHVKLRPMYVDFSYCTYKLNETQIISLPMKPVPRPRTLSIPNSSRSTSATDIINILLLGESGVGKSTFINALVNYLIFECLNQALLNSPIVLIPVCFRLHEEHLVRFHLIEETDHEYPNSLDQKVTQYCKSYLFHLNGTQTKLRIIDTPSFEQENMEHIFNYLNRLTHVNALCFLLKSNMPQLNDSFQSCLKQMCKFFGEKVRNNILFLFTHTRSISYTPDDTENMFCFDNDAFRYLVATQNSIEFNNEQKHDYELSWHHSKKESTQLIEHIRKNLKVYRRDEDWRSIRHAQVEINSMIRPILETMKNIIRTLALWNMESTKVCIRLNPIALKHSSAICLSCSKNTHRFGNIWIKIEDVHEIDNECNVCQCPMDKHVRIDYELQHSLVQQPSTLHVSEMMHLLKQLCTVSALFAHYLFDVTENRQYDPFLDGLQKMINEETEIFHAQDPHYLNEFVFNELKKMNNNYENQLQNLTSNSKTTSLTTIYQWIHTASKYPIMAEQVAAIRESRQLQIEQHEYEVPNYPTNKLDYTNISM</sequence>
<dbReference type="PROSITE" id="PS00675">
    <property type="entry name" value="SIGMA54_INTERACT_1"/>
    <property type="match status" value="1"/>
</dbReference>
<dbReference type="Proteomes" id="UP000663834">
    <property type="component" value="Unassembled WGS sequence"/>
</dbReference>
<dbReference type="PANTHER" id="PTHR32046">
    <property type="entry name" value="G DOMAIN-CONTAINING PROTEIN"/>
    <property type="match status" value="1"/>
</dbReference>
<protein>
    <submittedName>
        <fullName evidence="1">Uncharacterized protein</fullName>
    </submittedName>
</protein>
<accession>A0A815KNC9</accession>